<name>A0A9D7XGH2_9BACT</name>
<reference evidence="1 2" key="1">
    <citation type="submission" date="2020-10" db="EMBL/GenBank/DDBJ databases">
        <title>Connecting structure to function with the recovery of over 1000 high-quality activated sludge metagenome-assembled genomes encoding full-length rRNA genes using long-read sequencing.</title>
        <authorList>
            <person name="Singleton C.M."/>
            <person name="Petriglieri F."/>
            <person name="Kristensen J.M."/>
            <person name="Kirkegaard R.H."/>
            <person name="Michaelsen T.Y."/>
            <person name="Andersen M.H."/>
            <person name="Karst S.M."/>
            <person name="Dueholm M.S."/>
            <person name="Nielsen P.H."/>
            <person name="Albertsen M."/>
        </authorList>
    </citation>
    <scope>NUCLEOTIDE SEQUENCE [LARGE SCALE GENOMIC DNA]</scope>
    <source>
        <strain evidence="1">Ribe_18-Q3-R11-54_BAT3C.373</strain>
    </source>
</reference>
<protein>
    <submittedName>
        <fullName evidence="1">Uncharacterized protein</fullName>
    </submittedName>
</protein>
<dbReference type="Proteomes" id="UP000808349">
    <property type="component" value="Unassembled WGS sequence"/>
</dbReference>
<organism evidence="1 2">
    <name type="scientific">Candidatus Defluviibacterium haderslevense</name>
    <dbReference type="NCBI Taxonomy" id="2981993"/>
    <lineage>
        <taxon>Bacteria</taxon>
        <taxon>Pseudomonadati</taxon>
        <taxon>Bacteroidota</taxon>
        <taxon>Saprospiria</taxon>
        <taxon>Saprospirales</taxon>
        <taxon>Saprospiraceae</taxon>
        <taxon>Candidatus Defluviibacterium</taxon>
    </lineage>
</organism>
<evidence type="ECO:0000313" key="1">
    <source>
        <dbReference type="EMBL" id="MBK9719741.1"/>
    </source>
</evidence>
<accession>A0A9D7XGH2</accession>
<comment type="caution">
    <text evidence="1">The sequence shown here is derived from an EMBL/GenBank/DDBJ whole genome shotgun (WGS) entry which is preliminary data.</text>
</comment>
<evidence type="ECO:0000313" key="2">
    <source>
        <dbReference type="Proteomes" id="UP000808349"/>
    </source>
</evidence>
<gene>
    <name evidence="1" type="ORF">IPO85_19935</name>
</gene>
<dbReference type="EMBL" id="JADKFW010000021">
    <property type="protein sequence ID" value="MBK9719741.1"/>
    <property type="molecule type" value="Genomic_DNA"/>
</dbReference>
<proteinExistence type="predicted"/>
<dbReference type="AlphaFoldDB" id="A0A9D7XGH2"/>
<sequence>MGTSIFDTKIMERQEKNSQTTILHLFYATSACNIGQNYYVSTNHGIYYQNGPLSEILEYMPSSNNLSLNDVYFYGFEKGYAVGNNGVFIKTTDSGGGSKPLRHLMSSQIARTR</sequence>